<feature type="transmembrane region" description="Helical" evidence="1">
    <location>
        <begin position="43"/>
        <end position="65"/>
    </location>
</feature>
<dbReference type="Proteomes" id="UP000003980">
    <property type="component" value="Unassembled WGS sequence"/>
</dbReference>
<dbReference type="OrthoDB" id="43707at2157"/>
<dbReference type="HOGENOM" id="CLU_1943735_0_0_2"/>
<gene>
    <name evidence="2" type="ORF">MetMK1DRAFT_00008220</name>
</gene>
<evidence type="ECO:0000256" key="1">
    <source>
        <dbReference type="SAM" id="Phobius"/>
    </source>
</evidence>
<keyword evidence="1" id="KW-1133">Transmembrane helix</keyword>
<keyword evidence="3" id="KW-1185">Reference proteome</keyword>
<evidence type="ECO:0000313" key="3">
    <source>
        <dbReference type="Proteomes" id="UP000003980"/>
    </source>
</evidence>
<sequence>MKAPLSLRIATRHGDRVTIYLGVLTGLFYVINLVGILNNDEPLLLLGTSSLLAVLLLILTSFFWLNSKITPEWIVIGRWRVPLRQVREIRVIRGVDGSSEADLLIVFEGGERLVKGVKNWSEVLETFRRFREVQGNM</sequence>
<feature type="transmembrane region" description="Helical" evidence="1">
    <location>
        <begin position="17"/>
        <end position="37"/>
    </location>
</feature>
<organism evidence="2 3">
    <name type="scientific">Metallosphaera yellowstonensis MK1</name>
    <dbReference type="NCBI Taxonomy" id="671065"/>
    <lineage>
        <taxon>Archaea</taxon>
        <taxon>Thermoproteota</taxon>
        <taxon>Thermoprotei</taxon>
        <taxon>Sulfolobales</taxon>
        <taxon>Sulfolobaceae</taxon>
        <taxon>Metallosphaera</taxon>
    </lineage>
</organism>
<dbReference type="eggNOG" id="arCOG08543">
    <property type="taxonomic scope" value="Archaea"/>
</dbReference>
<keyword evidence="1" id="KW-0472">Membrane</keyword>
<evidence type="ECO:0000313" key="2">
    <source>
        <dbReference type="EMBL" id="EHP70320.1"/>
    </source>
</evidence>
<accession>H2C249</accession>
<proteinExistence type="predicted"/>
<dbReference type="RefSeq" id="WP_009070956.1">
    <property type="nucleotide sequence ID" value="NZ_JH597761.1"/>
</dbReference>
<keyword evidence="1" id="KW-0812">Transmembrane</keyword>
<dbReference type="EMBL" id="JH597761">
    <property type="protein sequence ID" value="EHP70320.1"/>
    <property type="molecule type" value="Genomic_DNA"/>
</dbReference>
<name>H2C249_9CREN</name>
<reference evidence="2 3" key="1">
    <citation type="submission" date="2012-01" db="EMBL/GenBank/DDBJ databases">
        <title>Improved High-Quality Draft sequence of Metallosphaera yellowstonensis MK1.</title>
        <authorList>
            <consortium name="US DOE Joint Genome Institute"/>
            <person name="Lucas S."/>
            <person name="Han J."/>
            <person name="Cheng J.-F."/>
            <person name="Goodwin L."/>
            <person name="Pitluck S."/>
            <person name="Peters L."/>
            <person name="Teshima H."/>
            <person name="Detter J.C."/>
            <person name="Han C."/>
            <person name="Tapia R."/>
            <person name="Land M."/>
            <person name="Hauser L."/>
            <person name="Kyrpides N."/>
            <person name="Kozubal M."/>
            <person name="Macur R.E."/>
            <person name="Jay Z."/>
            <person name="Inskeep W."/>
            <person name="Woyke T."/>
        </authorList>
    </citation>
    <scope>NUCLEOTIDE SEQUENCE [LARGE SCALE GENOMIC DNA]</scope>
    <source>
        <strain evidence="2 3">MK1</strain>
    </source>
</reference>
<evidence type="ECO:0008006" key="4">
    <source>
        <dbReference type="Google" id="ProtNLM"/>
    </source>
</evidence>
<protein>
    <recommendedName>
        <fullName evidence="4">PH domain-containing protein</fullName>
    </recommendedName>
</protein>
<dbReference type="AlphaFoldDB" id="H2C249"/>